<evidence type="ECO:0000313" key="3">
    <source>
        <dbReference type="Proteomes" id="UP000198287"/>
    </source>
</evidence>
<evidence type="ECO:0008006" key="4">
    <source>
        <dbReference type="Google" id="ProtNLM"/>
    </source>
</evidence>
<feature type="transmembrane region" description="Helical" evidence="1">
    <location>
        <begin position="207"/>
        <end position="226"/>
    </location>
</feature>
<gene>
    <name evidence="2" type="ORF">Fcan01_01056</name>
</gene>
<feature type="transmembrane region" description="Helical" evidence="1">
    <location>
        <begin position="77"/>
        <end position="94"/>
    </location>
</feature>
<protein>
    <recommendedName>
        <fullName evidence="4">Gustatory receptor</fullName>
    </recommendedName>
</protein>
<keyword evidence="1" id="KW-0812">Transmembrane</keyword>
<name>A0A226F4P9_FOLCA</name>
<dbReference type="Proteomes" id="UP000198287">
    <property type="component" value="Unassembled WGS sequence"/>
</dbReference>
<evidence type="ECO:0000256" key="1">
    <source>
        <dbReference type="SAM" id="Phobius"/>
    </source>
</evidence>
<dbReference type="EMBL" id="LNIX01000001">
    <property type="protein sequence ID" value="OXA64330.1"/>
    <property type="molecule type" value="Genomic_DNA"/>
</dbReference>
<evidence type="ECO:0000313" key="2">
    <source>
        <dbReference type="EMBL" id="OXA64330.1"/>
    </source>
</evidence>
<dbReference type="OrthoDB" id="8297494at2759"/>
<keyword evidence="3" id="KW-1185">Reference proteome</keyword>
<feature type="transmembrane region" description="Helical" evidence="1">
    <location>
        <begin position="136"/>
        <end position="159"/>
    </location>
</feature>
<proteinExistence type="predicted"/>
<feature type="transmembrane region" description="Helical" evidence="1">
    <location>
        <begin position="267"/>
        <end position="288"/>
    </location>
</feature>
<sequence length="393" mass="44840">MITKHFKKHLLNQIKLASFLWLSPYYWDSKHSLIQRIPVGTRFYISCTQMVIYTAYSVGMTYWMICGDGSADLKLQAMTIVLIFVIFALLGWIWRTDIGPVQLLNSTFNMESDLLRELDSSSKLGPGQLKGSTKAIIGLVFILAFSVFACPVLNFALVLHNPCQPPFLGAVLGICTDGRWPRIFATLIRYPIAVADLWISYLCNTSGALFFMMIYASCAAAFLEYLDHVKGHLKGSIDFRMERIPCILLYRKVAIVERMLNGTFSKFILPIIMVTFTALQILSGFVSISRYDYIPMPQFLQFPLIWLNIFAFNMLVTTLCSSVNENSESLLQEMTEMLYQERFKICRKYVTRELKACFPLKMRFGNNFIDGGTPLTIQDFVLNQTLSLMLMGN</sequence>
<keyword evidence="1" id="KW-0472">Membrane</keyword>
<accession>A0A226F4P9</accession>
<organism evidence="2 3">
    <name type="scientific">Folsomia candida</name>
    <name type="common">Springtail</name>
    <dbReference type="NCBI Taxonomy" id="158441"/>
    <lineage>
        <taxon>Eukaryota</taxon>
        <taxon>Metazoa</taxon>
        <taxon>Ecdysozoa</taxon>
        <taxon>Arthropoda</taxon>
        <taxon>Hexapoda</taxon>
        <taxon>Collembola</taxon>
        <taxon>Entomobryomorpha</taxon>
        <taxon>Isotomoidea</taxon>
        <taxon>Isotomidae</taxon>
        <taxon>Proisotominae</taxon>
        <taxon>Folsomia</taxon>
    </lineage>
</organism>
<feature type="transmembrane region" description="Helical" evidence="1">
    <location>
        <begin position="300"/>
        <end position="320"/>
    </location>
</feature>
<reference evidence="2 3" key="1">
    <citation type="submission" date="2015-12" db="EMBL/GenBank/DDBJ databases">
        <title>The genome of Folsomia candida.</title>
        <authorList>
            <person name="Faddeeva A."/>
            <person name="Derks M.F."/>
            <person name="Anvar Y."/>
            <person name="Smit S."/>
            <person name="Van Straalen N."/>
            <person name="Roelofs D."/>
        </authorList>
    </citation>
    <scope>NUCLEOTIDE SEQUENCE [LARGE SCALE GENOMIC DNA]</scope>
    <source>
        <strain evidence="2 3">VU population</strain>
        <tissue evidence="2">Whole body</tissue>
    </source>
</reference>
<feature type="transmembrane region" description="Helical" evidence="1">
    <location>
        <begin position="43"/>
        <end position="65"/>
    </location>
</feature>
<dbReference type="AlphaFoldDB" id="A0A226F4P9"/>
<keyword evidence="1" id="KW-1133">Transmembrane helix</keyword>
<comment type="caution">
    <text evidence="2">The sequence shown here is derived from an EMBL/GenBank/DDBJ whole genome shotgun (WGS) entry which is preliminary data.</text>
</comment>